<sequence>MLDQWAAIFCTSYTIKVVQIVNINCSMAECQCLSIISCHEDPSKSFVCYSEGHYANLCCYHWNKSEHTPGIKAKVFCNDGFAFNGNIVQLTSFDLTQQLGSIFLKISTCFIFRSILVKYAPNQEAEELAWLFSSMFVLTLQYCKSTQYNMTLCIRLWSYYPQCTTSSCSASLVDQPASGGHTLSTLGPLLAFILGWGLSFPFECKYYLFLLKYQ</sequence>
<comment type="caution">
    <text evidence="1">The sequence shown here is derived from an EMBL/GenBank/DDBJ whole genome shotgun (WGS) entry which is preliminary data.</text>
</comment>
<name>A0AAD2D225_EUPCR</name>
<protein>
    <submittedName>
        <fullName evidence="1">Uncharacterized protein</fullName>
    </submittedName>
</protein>
<dbReference type="Proteomes" id="UP001295684">
    <property type="component" value="Unassembled WGS sequence"/>
</dbReference>
<evidence type="ECO:0000313" key="1">
    <source>
        <dbReference type="EMBL" id="CAI2378049.1"/>
    </source>
</evidence>
<accession>A0AAD2D225</accession>
<keyword evidence="2" id="KW-1185">Reference proteome</keyword>
<proteinExistence type="predicted"/>
<evidence type="ECO:0000313" key="2">
    <source>
        <dbReference type="Proteomes" id="UP001295684"/>
    </source>
</evidence>
<reference evidence="1" key="1">
    <citation type="submission" date="2023-07" db="EMBL/GenBank/DDBJ databases">
        <authorList>
            <consortium name="AG Swart"/>
            <person name="Singh M."/>
            <person name="Singh A."/>
            <person name="Seah K."/>
            <person name="Emmerich C."/>
        </authorList>
    </citation>
    <scope>NUCLEOTIDE SEQUENCE</scope>
    <source>
        <strain evidence="1">DP1</strain>
    </source>
</reference>
<dbReference type="AlphaFoldDB" id="A0AAD2D225"/>
<dbReference type="EMBL" id="CAMPGE010019736">
    <property type="protein sequence ID" value="CAI2378049.1"/>
    <property type="molecule type" value="Genomic_DNA"/>
</dbReference>
<organism evidence="1 2">
    <name type="scientific">Euplotes crassus</name>
    <dbReference type="NCBI Taxonomy" id="5936"/>
    <lineage>
        <taxon>Eukaryota</taxon>
        <taxon>Sar</taxon>
        <taxon>Alveolata</taxon>
        <taxon>Ciliophora</taxon>
        <taxon>Intramacronucleata</taxon>
        <taxon>Spirotrichea</taxon>
        <taxon>Hypotrichia</taxon>
        <taxon>Euplotida</taxon>
        <taxon>Euplotidae</taxon>
        <taxon>Moneuplotes</taxon>
    </lineage>
</organism>
<gene>
    <name evidence="1" type="ORF">ECRASSUSDP1_LOCUS19440</name>
</gene>